<comment type="caution">
    <text evidence="2">The sequence shown here is derived from an EMBL/GenBank/DDBJ whole genome shotgun (WGS) entry which is preliminary data.</text>
</comment>
<feature type="region of interest" description="Disordered" evidence="1">
    <location>
        <begin position="245"/>
        <end position="287"/>
    </location>
</feature>
<protein>
    <submittedName>
        <fullName evidence="2">Uncharacterized protein</fullName>
    </submittedName>
</protein>
<evidence type="ECO:0000313" key="3">
    <source>
        <dbReference type="Proteomes" id="UP000078543"/>
    </source>
</evidence>
<dbReference type="STRING" id="1437059.A6A05_08390"/>
<sequence length="287" mass="30146">MTSAPVVTTEPVHTTETVVTTQMVVTSEVVVTSDVVVTSTEAVTTTETVVTTDPPQDVTDEPKSEEMADVPSFDHDLSNVVLYLDDGDEIMKIKIEDFPSGSDGVKDANVLPIEQFVAENYPDAELVGITIKAGTNAVDGYGPGEGELFILKDGVTQADLPMADKADETYSFNQAFDGMELGEETAGATVEQNLGVTMGDTQGVDAAQDAFTFGDAQTANAAGGGENQDGWTQLVLDGDAALSAEGGWNKPVKENVEVKDNGGDKVSDAGADHDHKHVDTNPDSVGW</sequence>
<feature type="compositionally biased region" description="Basic and acidic residues" evidence="1">
    <location>
        <begin position="251"/>
        <end position="280"/>
    </location>
</feature>
<name>A0A178MVE9_9PROT</name>
<dbReference type="RefSeq" id="WP_245644205.1">
    <property type="nucleotide sequence ID" value="NZ_LWQU01000112.1"/>
</dbReference>
<keyword evidence="3" id="KW-1185">Reference proteome</keyword>
<dbReference type="AlphaFoldDB" id="A0A178MVE9"/>
<accession>A0A178MVE9</accession>
<evidence type="ECO:0000256" key="1">
    <source>
        <dbReference type="SAM" id="MobiDB-lite"/>
    </source>
</evidence>
<reference evidence="2 3" key="1">
    <citation type="submission" date="2016-04" db="EMBL/GenBank/DDBJ databases">
        <title>Draft genome sequence of freshwater magnetotactic bacteria Magnetospirillum marisnigri SP-1 and Magnetospirillum moscoviense BB-1.</title>
        <authorList>
            <person name="Koziaeva V."/>
            <person name="Dziuba M.V."/>
            <person name="Ivanov T.M."/>
            <person name="Kuznetsov B."/>
            <person name="Grouzdev D.S."/>
        </authorList>
    </citation>
    <scope>NUCLEOTIDE SEQUENCE [LARGE SCALE GENOMIC DNA]</scope>
    <source>
        <strain evidence="2 3">BB-1</strain>
    </source>
</reference>
<gene>
    <name evidence="2" type="ORF">A6A05_08390</name>
</gene>
<proteinExistence type="predicted"/>
<organism evidence="2 3">
    <name type="scientific">Magnetospirillum moscoviense</name>
    <dbReference type="NCBI Taxonomy" id="1437059"/>
    <lineage>
        <taxon>Bacteria</taxon>
        <taxon>Pseudomonadati</taxon>
        <taxon>Pseudomonadota</taxon>
        <taxon>Alphaproteobacteria</taxon>
        <taxon>Rhodospirillales</taxon>
        <taxon>Rhodospirillaceae</taxon>
        <taxon>Magnetospirillum</taxon>
    </lineage>
</organism>
<dbReference type="Proteomes" id="UP000078543">
    <property type="component" value="Unassembled WGS sequence"/>
</dbReference>
<evidence type="ECO:0000313" key="2">
    <source>
        <dbReference type="EMBL" id="OAN54374.1"/>
    </source>
</evidence>
<dbReference type="EMBL" id="LWQU01000112">
    <property type="protein sequence ID" value="OAN54374.1"/>
    <property type="molecule type" value="Genomic_DNA"/>
</dbReference>